<dbReference type="EMBL" id="JAENGY010003438">
    <property type="protein sequence ID" value="KAG6941787.1"/>
    <property type="molecule type" value="Genomic_DNA"/>
</dbReference>
<feature type="chain" id="PRO_5035186057" description="RxLR effector protein" evidence="1">
    <location>
        <begin position="27"/>
        <end position="55"/>
    </location>
</feature>
<protein>
    <recommendedName>
        <fullName evidence="4">RxLR effector protein</fullName>
    </recommendedName>
</protein>
<name>A0A8J5MBG5_9STRA</name>
<dbReference type="Proteomes" id="UP000709295">
    <property type="component" value="Unassembled WGS sequence"/>
</dbReference>
<evidence type="ECO:0000313" key="3">
    <source>
        <dbReference type="Proteomes" id="UP000709295"/>
    </source>
</evidence>
<keyword evidence="1" id="KW-0732">Signal</keyword>
<evidence type="ECO:0000256" key="1">
    <source>
        <dbReference type="SAM" id="SignalP"/>
    </source>
</evidence>
<gene>
    <name evidence="2" type="ORF">JG688_00018485</name>
</gene>
<evidence type="ECO:0000313" key="2">
    <source>
        <dbReference type="EMBL" id="KAG6941787.1"/>
    </source>
</evidence>
<comment type="caution">
    <text evidence="2">The sequence shown here is derived from an EMBL/GenBank/DDBJ whole genome shotgun (WGS) entry which is preliminary data.</text>
</comment>
<sequence>MLEGAAKTTTALSAVLILALVKPQQAGSSNTKLVVALVRSQACTSENANMTLVAA</sequence>
<reference evidence="2" key="1">
    <citation type="submission" date="2021-01" db="EMBL/GenBank/DDBJ databases">
        <title>Phytophthora aleatoria, a newly-described species from Pinus radiata is distinct from Phytophthora cactorum isolates based on comparative genomics.</title>
        <authorList>
            <person name="Mcdougal R."/>
            <person name="Panda P."/>
            <person name="Williams N."/>
            <person name="Studholme D.J."/>
        </authorList>
    </citation>
    <scope>NUCLEOTIDE SEQUENCE</scope>
    <source>
        <strain evidence="2">NZFS 4037</strain>
    </source>
</reference>
<evidence type="ECO:0008006" key="4">
    <source>
        <dbReference type="Google" id="ProtNLM"/>
    </source>
</evidence>
<keyword evidence="3" id="KW-1185">Reference proteome</keyword>
<organism evidence="2 3">
    <name type="scientific">Phytophthora aleatoria</name>
    <dbReference type="NCBI Taxonomy" id="2496075"/>
    <lineage>
        <taxon>Eukaryota</taxon>
        <taxon>Sar</taxon>
        <taxon>Stramenopiles</taxon>
        <taxon>Oomycota</taxon>
        <taxon>Peronosporomycetes</taxon>
        <taxon>Peronosporales</taxon>
        <taxon>Peronosporaceae</taxon>
        <taxon>Phytophthora</taxon>
    </lineage>
</organism>
<feature type="non-terminal residue" evidence="2">
    <location>
        <position position="55"/>
    </location>
</feature>
<accession>A0A8J5MBG5</accession>
<feature type="signal peptide" evidence="1">
    <location>
        <begin position="1"/>
        <end position="26"/>
    </location>
</feature>
<dbReference type="AlphaFoldDB" id="A0A8J5MBG5"/>
<proteinExistence type="predicted"/>